<name>I3Z9E8_BELBD</name>
<dbReference type="NCBIfam" id="TIGR01509">
    <property type="entry name" value="HAD-SF-IA-v3"/>
    <property type="match status" value="1"/>
</dbReference>
<dbReference type="Proteomes" id="UP000006050">
    <property type="component" value="Chromosome"/>
</dbReference>
<dbReference type="PANTHER" id="PTHR43611">
    <property type="entry name" value="ALPHA-D-GLUCOSE 1-PHOSPHATE PHOSPHATASE"/>
    <property type="match status" value="1"/>
</dbReference>
<keyword evidence="2" id="KW-1185">Reference proteome</keyword>
<reference evidence="2" key="1">
    <citation type="submission" date="2012-06" db="EMBL/GenBank/DDBJ databases">
        <title>The complete genome of Belliella baltica DSM 15883.</title>
        <authorList>
            <person name="Lucas S."/>
            <person name="Copeland A."/>
            <person name="Lapidus A."/>
            <person name="Goodwin L."/>
            <person name="Pitluck S."/>
            <person name="Peters L."/>
            <person name="Mikhailova N."/>
            <person name="Davenport K."/>
            <person name="Kyrpides N."/>
            <person name="Mavromatis K."/>
            <person name="Pagani I."/>
            <person name="Ivanova N."/>
            <person name="Ovchinnikova G."/>
            <person name="Zeytun A."/>
            <person name="Detter J.C."/>
            <person name="Han C."/>
            <person name="Land M."/>
            <person name="Hauser L."/>
            <person name="Markowitz V."/>
            <person name="Cheng J.-F."/>
            <person name="Hugenholtz P."/>
            <person name="Woyke T."/>
            <person name="Wu D."/>
            <person name="Tindall B."/>
            <person name="Pomrenke H."/>
            <person name="Brambilla E."/>
            <person name="Klenk H.-P."/>
            <person name="Eisen J.A."/>
        </authorList>
    </citation>
    <scope>NUCLEOTIDE SEQUENCE [LARGE SCALE GENOMIC DNA]</scope>
    <source>
        <strain evidence="2">DSM 15883 / CIP 108006 / LMG 21964 / BA134</strain>
    </source>
</reference>
<dbReference type="SFLD" id="SFLDS00003">
    <property type="entry name" value="Haloacid_Dehalogenase"/>
    <property type="match status" value="1"/>
</dbReference>
<proteinExistence type="predicted"/>
<dbReference type="EMBL" id="CP003281">
    <property type="protein sequence ID" value="AFL85866.1"/>
    <property type="molecule type" value="Genomic_DNA"/>
</dbReference>
<dbReference type="Gene3D" id="3.40.50.1000">
    <property type="entry name" value="HAD superfamily/HAD-like"/>
    <property type="match status" value="1"/>
</dbReference>
<dbReference type="SUPFAM" id="SSF56784">
    <property type="entry name" value="HAD-like"/>
    <property type="match status" value="1"/>
</dbReference>
<dbReference type="AlphaFoldDB" id="I3Z9E8"/>
<dbReference type="OrthoDB" id="9797415at2"/>
<dbReference type="eggNOG" id="COG1011">
    <property type="taxonomic scope" value="Bacteria"/>
</dbReference>
<dbReference type="Pfam" id="PF00702">
    <property type="entry name" value="Hydrolase"/>
    <property type="match status" value="1"/>
</dbReference>
<protein>
    <submittedName>
        <fullName evidence="1">Haloacid dehalogenase superfamily protein, subfamily IA, variant 3 with third motif having DD or ED</fullName>
    </submittedName>
</protein>
<dbReference type="HOGENOM" id="CLU_045011_9_5_10"/>
<dbReference type="InterPro" id="IPR006439">
    <property type="entry name" value="HAD-SF_hydro_IA"/>
</dbReference>
<dbReference type="RefSeq" id="WP_014773803.1">
    <property type="nucleotide sequence ID" value="NC_018010.1"/>
</dbReference>
<dbReference type="KEGG" id="bbd:Belba_3363"/>
<sequence length="210" mass="24857">MKSIKNIDFLLFDLGNVIINIDYQFTINELNKILPKEKNRLPNSFFPSQFHKQYERGHISTKEFRSAVRNHFNEGWSDDQIDNIWNSLLKDIPRERIQLIRKLRKDFGLAVLSNTNELHIKKLNDILKLEHDISSLHPLFDQVYFSHELHMAKPDMEVYEEVSKRLNTSPEKILFFDDLQENIAGAQKVGYQTQIIDHPNALLNFFENVY</sequence>
<dbReference type="STRING" id="866536.Belba_3363"/>
<evidence type="ECO:0000313" key="2">
    <source>
        <dbReference type="Proteomes" id="UP000006050"/>
    </source>
</evidence>
<dbReference type="Gene3D" id="1.10.150.240">
    <property type="entry name" value="Putative phosphatase, domain 2"/>
    <property type="match status" value="1"/>
</dbReference>
<dbReference type="InterPro" id="IPR023214">
    <property type="entry name" value="HAD_sf"/>
</dbReference>
<dbReference type="CDD" id="cd02603">
    <property type="entry name" value="HAD_sEH-N_like"/>
    <property type="match status" value="1"/>
</dbReference>
<dbReference type="InterPro" id="IPR023198">
    <property type="entry name" value="PGP-like_dom2"/>
</dbReference>
<dbReference type="PRINTS" id="PR00413">
    <property type="entry name" value="HADHALOGNASE"/>
</dbReference>
<gene>
    <name evidence="1" type="ordered locus">Belba_3363</name>
</gene>
<evidence type="ECO:0000313" key="1">
    <source>
        <dbReference type="EMBL" id="AFL85866.1"/>
    </source>
</evidence>
<organism evidence="1 2">
    <name type="scientific">Belliella baltica (strain DSM 15883 / CIP 108006 / LMG 21964 / BA134)</name>
    <dbReference type="NCBI Taxonomy" id="866536"/>
    <lineage>
        <taxon>Bacteria</taxon>
        <taxon>Pseudomonadati</taxon>
        <taxon>Bacteroidota</taxon>
        <taxon>Cytophagia</taxon>
        <taxon>Cytophagales</taxon>
        <taxon>Cyclobacteriaceae</taxon>
        <taxon>Belliella</taxon>
    </lineage>
</organism>
<dbReference type="SFLD" id="SFLDG01129">
    <property type="entry name" value="C1.5:_HAD__Beta-PGM__Phosphata"/>
    <property type="match status" value="1"/>
</dbReference>
<dbReference type="InterPro" id="IPR036412">
    <property type="entry name" value="HAD-like_sf"/>
</dbReference>
<dbReference type="PANTHER" id="PTHR43611:SF3">
    <property type="entry name" value="FLAVIN MONONUCLEOTIDE HYDROLASE 1, CHLOROPLATIC"/>
    <property type="match status" value="1"/>
</dbReference>
<accession>I3Z9E8</accession>